<dbReference type="Proteomes" id="UP000821845">
    <property type="component" value="Chromosome 6"/>
</dbReference>
<evidence type="ECO:0000313" key="2">
    <source>
        <dbReference type="Proteomes" id="UP000821845"/>
    </source>
</evidence>
<comment type="caution">
    <text evidence="1">The sequence shown here is derived from an EMBL/GenBank/DDBJ whole genome shotgun (WGS) entry which is preliminary data.</text>
</comment>
<name>A0ACB7S5V9_HYAAI</name>
<sequence>MYLDALGPVADEIRRVWSMNFGESVLKHGADTRRWTCRSRTASRSRFDAILLFVTSASGPISSTFEPSVLSTEWALAAASVLFWADGWSGRTFGEARADADSQ</sequence>
<accession>A0ACB7S5V9</accession>
<gene>
    <name evidence="1" type="ORF">HPB50_017326</name>
</gene>
<protein>
    <submittedName>
        <fullName evidence="1">Uncharacterized protein</fullName>
    </submittedName>
</protein>
<dbReference type="EMBL" id="CM023486">
    <property type="protein sequence ID" value="KAH6928582.1"/>
    <property type="molecule type" value="Genomic_DNA"/>
</dbReference>
<evidence type="ECO:0000313" key="1">
    <source>
        <dbReference type="EMBL" id="KAH6928582.1"/>
    </source>
</evidence>
<reference evidence="1" key="1">
    <citation type="submission" date="2020-05" db="EMBL/GenBank/DDBJ databases">
        <title>Large-scale comparative analyses of tick genomes elucidate their genetic diversity and vector capacities.</title>
        <authorList>
            <person name="Jia N."/>
            <person name="Wang J."/>
            <person name="Shi W."/>
            <person name="Du L."/>
            <person name="Sun Y."/>
            <person name="Zhan W."/>
            <person name="Jiang J."/>
            <person name="Wang Q."/>
            <person name="Zhang B."/>
            <person name="Ji P."/>
            <person name="Sakyi L.B."/>
            <person name="Cui X."/>
            <person name="Yuan T."/>
            <person name="Jiang B."/>
            <person name="Yang W."/>
            <person name="Lam T.T.-Y."/>
            <person name="Chang Q."/>
            <person name="Ding S."/>
            <person name="Wang X."/>
            <person name="Zhu J."/>
            <person name="Ruan X."/>
            <person name="Zhao L."/>
            <person name="Wei J."/>
            <person name="Que T."/>
            <person name="Du C."/>
            <person name="Cheng J."/>
            <person name="Dai P."/>
            <person name="Han X."/>
            <person name="Huang E."/>
            <person name="Gao Y."/>
            <person name="Liu J."/>
            <person name="Shao H."/>
            <person name="Ye R."/>
            <person name="Li L."/>
            <person name="Wei W."/>
            <person name="Wang X."/>
            <person name="Wang C."/>
            <person name="Yang T."/>
            <person name="Huo Q."/>
            <person name="Li W."/>
            <person name="Guo W."/>
            <person name="Chen H."/>
            <person name="Zhou L."/>
            <person name="Ni X."/>
            <person name="Tian J."/>
            <person name="Zhou Y."/>
            <person name="Sheng Y."/>
            <person name="Liu T."/>
            <person name="Pan Y."/>
            <person name="Xia L."/>
            <person name="Li J."/>
            <person name="Zhao F."/>
            <person name="Cao W."/>
        </authorList>
    </citation>
    <scope>NUCLEOTIDE SEQUENCE</scope>
    <source>
        <strain evidence="1">Hyas-2018</strain>
    </source>
</reference>
<proteinExistence type="predicted"/>
<keyword evidence="2" id="KW-1185">Reference proteome</keyword>
<organism evidence="1 2">
    <name type="scientific">Hyalomma asiaticum</name>
    <name type="common">Tick</name>
    <dbReference type="NCBI Taxonomy" id="266040"/>
    <lineage>
        <taxon>Eukaryota</taxon>
        <taxon>Metazoa</taxon>
        <taxon>Ecdysozoa</taxon>
        <taxon>Arthropoda</taxon>
        <taxon>Chelicerata</taxon>
        <taxon>Arachnida</taxon>
        <taxon>Acari</taxon>
        <taxon>Parasitiformes</taxon>
        <taxon>Ixodida</taxon>
        <taxon>Ixodoidea</taxon>
        <taxon>Ixodidae</taxon>
        <taxon>Hyalomminae</taxon>
        <taxon>Hyalomma</taxon>
    </lineage>
</organism>